<dbReference type="AlphaFoldDB" id="A0A8S1LWI6"/>
<dbReference type="OrthoDB" id="300519at2759"/>
<evidence type="ECO:0000313" key="1">
    <source>
        <dbReference type="EMBL" id="CAD8069933.1"/>
    </source>
</evidence>
<reference evidence="1" key="1">
    <citation type="submission" date="2021-01" db="EMBL/GenBank/DDBJ databases">
        <authorList>
            <consortium name="Genoscope - CEA"/>
            <person name="William W."/>
        </authorList>
    </citation>
    <scope>NUCLEOTIDE SEQUENCE</scope>
</reference>
<dbReference type="EMBL" id="CAJJDN010000026">
    <property type="protein sequence ID" value="CAD8069933.1"/>
    <property type="molecule type" value="Genomic_DNA"/>
</dbReference>
<protein>
    <submittedName>
        <fullName evidence="1">Uncharacterized protein</fullName>
    </submittedName>
</protein>
<sequence>MQNNNFRKPYFSVHNIPQTSDQRRRAKIIQKKNNIKLKNINVPKLERSLSAPHNMKFFGKIFIPPQMFRSQQQQQHSIKDSLSPTRLSKIRTGRNTLKFSEHISNEPSPQVIVNKQKDEDQVKEVQKRKSCDCSECGKQSLFQRETMNYGVQINQLMREQESAINKFKRSIRKQQTLLFPQYLNSPKNSANNENIVEEIQILRDDIMIKSFAHRPTLSSLVFEEQITVNKLSPIHSSRRIKHTCFESFLIKQQIIMNQEKQQFTRQTGLFESLHKKNNFSNKNTQMHTPLVLTPRSPASSIITGFPSQSPVKKKNQSNIYLQPQKSKFFINQNRITTLPEVHQ</sequence>
<name>A0A8S1LWI6_9CILI</name>
<comment type="caution">
    <text evidence="1">The sequence shown here is derived from an EMBL/GenBank/DDBJ whole genome shotgun (WGS) entry which is preliminary data.</text>
</comment>
<organism evidence="1 2">
    <name type="scientific">Paramecium sonneborni</name>
    <dbReference type="NCBI Taxonomy" id="65129"/>
    <lineage>
        <taxon>Eukaryota</taxon>
        <taxon>Sar</taxon>
        <taxon>Alveolata</taxon>
        <taxon>Ciliophora</taxon>
        <taxon>Intramacronucleata</taxon>
        <taxon>Oligohymenophorea</taxon>
        <taxon>Peniculida</taxon>
        <taxon>Parameciidae</taxon>
        <taxon>Paramecium</taxon>
    </lineage>
</organism>
<evidence type="ECO:0000313" key="2">
    <source>
        <dbReference type="Proteomes" id="UP000692954"/>
    </source>
</evidence>
<accession>A0A8S1LWI6</accession>
<dbReference type="Proteomes" id="UP000692954">
    <property type="component" value="Unassembled WGS sequence"/>
</dbReference>
<gene>
    <name evidence="1" type="ORF">PSON_ATCC_30995.1.T0260104</name>
</gene>
<proteinExistence type="predicted"/>
<keyword evidence="2" id="KW-1185">Reference proteome</keyword>